<dbReference type="GO" id="GO:0016740">
    <property type="term" value="F:transferase activity"/>
    <property type="evidence" value="ECO:0007669"/>
    <property type="project" value="UniProtKB-KW"/>
</dbReference>
<dbReference type="EMBL" id="UGNY01000001">
    <property type="protein sequence ID" value="STX39734.1"/>
    <property type="molecule type" value="Genomic_DNA"/>
</dbReference>
<dbReference type="Pfam" id="PF08843">
    <property type="entry name" value="AbiEii"/>
    <property type="match status" value="1"/>
</dbReference>
<dbReference type="RefSeq" id="WP_115176106.1">
    <property type="nucleotide sequence ID" value="NZ_UGNY01000001.1"/>
</dbReference>
<protein>
    <submittedName>
        <fullName evidence="1">Nucleotidyl transferase of uncharacterized function (DUF1814)</fullName>
    </submittedName>
</protein>
<dbReference type="AlphaFoldDB" id="A0A378J644"/>
<dbReference type="InterPro" id="IPR014942">
    <property type="entry name" value="AbiEii"/>
</dbReference>
<evidence type="ECO:0000313" key="1">
    <source>
        <dbReference type="EMBL" id="STX39734.1"/>
    </source>
</evidence>
<sequence length="272" mass="31290">MIPTRFITQWRAVAPWTFEHQIEQDLIISRALVELFNDPVITSAVAFRGGTSLYKLFVEKPARYSEDIDLVQINSEPIGPVLDAIRSHLDLWLGKPNSKRSQGRVTLIYRYLSEGMPAIPMRLKIEINTQEHFTVLGHNQKNFAVSSDWFNGETTILTFHLNELLGTKLRALYQRKKGRDLFDLWYVDNQSACDHNEVVSIFQYYLQQQNLSITKALFEENLIQKLSSEIFIKDMAPLLVSDLQWDVKEAAALVNEKFISCLPGDSWKGVVK</sequence>
<accession>A0A378J644</accession>
<name>A0A378J644_9GAMM</name>
<evidence type="ECO:0000313" key="2">
    <source>
        <dbReference type="Proteomes" id="UP000254033"/>
    </source>
</evidence>
<proteinExistence type="predicted"/>
<keyword evidence="1" id="KW-0808">Transferase</keyword>
<organism evidence="1 2">
    <name type="scientific">Legionella feeleii</name>
    <dbReference type="NCBI Taxonomy" id="453"/>
    <lineage>
        <taxon>Bacteria</taxon>
        <taxon>Pseudomonadati</taxon>
        <taxon>Pseudomonadota</taxon>
        <taxon>Gammaproteobacteria</taxon>
        <taxon>Legionellales</taxon>
        <taxon>Legionellaceae</taxon>
        <taxon>Legionella</taxon>
    </lineage>
</organism>
<reference evidence="1 2" key="1">
    <citation type="submission" date="2018-06" db="EMBL/GenBank/DDBJ databases">
        <authorList>
            <consortium name="Pathogen Informatics"/>
            <person name="Doyle S."/>
        </authorList>
    </citation>
    <scope>NUCLEOTIDE SEQUENCE [LARGE SCALE GENOMIC DNA]</scope>
    <source>
        <strain evidence="1 2">NCTC11978</strain>
    </source>
</reference>
<dbReference type="Proteomes" id="UP000254033">
    <property type="component" value="Unassembled WGS sequence"/>
</dbReference>
<gene>
    <name evidence="1" type="ORF">NCTC11978_02940</name>
</gene>
<dbReference type="Gene3D" id="3.10.450.620">
    <property type="entry name" value="JHP933, nucleotidyltransferase-like core domain"/>
    <property type="match status" value="1"/>
</dbReference>